<accession>A0A0J8QSW8</accession>
<name>A0A0J8QSW8_COCIT</name>
<dbReference type="AlphaFoldDB" id="A0A0J8QSW8"/>
<dbReference type="Proteomes" id="UP000054559">
    <property type="component" value="Unassembled WGS sequence"/>
</dbReference>
<evidence type="ECO:0000313" key="2">
    <source>
        <dbReference type="EMBL" id="KMU75939.1"/>
    </source>
</evidence>
<proteinExistence type="predicted"/>
<protein>
    <submittedName>
        <fullName evidence="2">Uncharacterized protein</fullName>
    </submittedName>
</protein>
<organism evidence="2 3">
    <name type="scientific">Coccidioides immitis RMSCC 3703</name>
    <dbReference type="NCBI Taxonomy" id="454286"/>
    <lineage>
        <taxon>Eukaryota</taxon>
        <taxon>Fungi</taxon>
        <taxon>Dikarya</taxon>
        <taxon>Ascomycota</taxon>
        <taxon>Pezizomycotina</taxon>
        <taxon>Eurotiomycetes</taxon>
        <taxon>Eurotiomycetidae</taxon>
        <taxon>Onygenales</taxon>
        <taxon>Onygenaceae</taxon>
        <taxon>Coccidioides</taxon>
    </lineage>
</organism>
<feature type="region of interest" description="Disordered" evidence="1">
    <location>
        <begin position="21"/>
        <end position="44"/>
    </location>
</feature>
<dbReference type="EMBL" id="DS268144">
    <property type="protein sequence ID" value="KMU75939.1"/>
    <property type="molecule type" value="Genomic_DNA"/>
</dbReference>
<evidence type="ECO:0000313" key="3">
    <source>
        <dbReference type="Proteomes" id="UP000054559"/>
    </source>
</evidence>
<evidence type="ECO:0000256" key="1">
    <source>
        <dbReference type="SAM" id="MobiDB-lite"/>
    </source>
</evidence>
<sequence length="127" mass="15055">MGILDRKTREILRSSRSIPFEHNEALSTNHRRRKPSGGKETFETQNGQELIELESLQEVHFTLGPFFPTRFRAQYFHIMSKIVERQVNVLYQKAWQPVEEYPTYVKNPASPEVAARLQKRDIRSRRK</sequence>
<gene>
    <name evidence="2" type="ORF">CISG_05424</name>
</gene>
<reference evidence="3" key="1">
    <citation type="journal article" date="2010" name="Genome Res.">
        <title>Population genomic sequencing of Coccidioides fungi reveals recent hybridization and transposon control.</title>
        <authorList>
            <person name="Neafsey D.E."/>
            <person name="Barker B.M."/>
            <person name="Sharpton T.J."/>
            <person name="Stajich J.E."/>
            <person name="Park D.J."/>
            <person name="Whiston E."/>
            <person name="Hung C.-Y."/>
            <person name="McMahan C."/>
            <person name="White J."/>
            <person name="Sykes S."/>
            <person name="Heiman D."/>
            <person name="Young S."/>
            <person name="Zeng Q."/>
            <person name="Abouelleil A."/>
            <person name="Aftuck L."/>
            <person name="Bessette D."/>
            <person name="Brown A."/>
            <person name="FitzGerald M."/>
            <person name="Lui A."/>
            <person name="Macdonald J.P."/>
            <person name="Priest M."/>
            <person name="Orbach M.J."/>
            <person name="Galgiani J.N."/>
            <person name="Kirkland T.N."/>
            <person name="Cole G.T."/>
            <person name="Birren B.W."/>
            <person name="Henn M.R."/>
            <person name="Taylor J.W."/>
            <person name="Rounsley S.D."/>
        </authorList>
    </citation>
    <scope>NUCLEOTIDE SEQUENCE [LARGE SCALE GENOMIC DNA]</scope>
    <source>
        <strain evidence="3">RMSCC 3703</strain>
    </source>
</reference>